<accession>A0A0U5BEG8</accession>
<keyword evidence="1" id="KW-0472">Membrane</keyword>
<protein>
    <submittedName>
        <fullName evidence="2">Uncharacterized protein</fullName>
    </submittedName>
</protein>
<evidence type="ECO:0000313" key="3">
    <source>
        <dbReference type="Proteomes" id="UP000056109"/>
    </source>
</evidence>
<evidence type="ECO:0000313" key="2">
    <source>
        <dbReference type="EMBL" id="CEF43061.1"/>
    </source>
</evidence>
<keyword evidence="1" id="KW-1133">Transmembrane helix</keyword>
<geneLocation type="plasmid" evidence="3">
    <name>1P</name>
</geneLocation>
<dbReference type="EMBL" id="LN606601">
    <property type="protein sequence ID" value="CEF43061.1"/>
    <property type="molecule type" value="Genomic_DNA"/>
</dbReference>
<sequence length="69" mass="7377">MSDVYLSVFAGVFGVLTFVFFAAAYLSEVPEAPSEGVLENPRCLLCGALACCCFGSFVALMFCLTLINH</sequence>
<name>A0A0U5BEG8_9PROT</name>
<reference evidence="3" key="1">
    <citation type="submission" date="2014-09" db="EMBL/GenBank/DDBJ databases">
        <authorList>
            <person name="Illeghems K.G."/>
        </authorList>
    </citation>
    <scope>NUCLEOTIDE SEQUENCE [LARGE SCALE GENOMIC DNA]</scope>
    <source>
        <strain evidence="3">108B</strain>
        <plasmid evidence="3">1P</plasmid>
    </source>
</reference>
<dbReference type="KEGG" id="asz:ASN_1P25"/>
<keyword evidence="1" id="KW-0812">Transmembrane</keyword>
<dbReference type="AlphaFoldDB" id="A0A0U5BEG8"/>
<evidence type="ECO:0000256" key="1">
    <source>
        <dbReference type="SAM" id="Phobius"/>
    </source>
</evidence>
<gene>
    <name evidence="2" type="ORF">ASN_1P25</name>
</gene>
<feature type="transmembrane region" description="Helical" evidence="1">
    <location>
        <begin position="47"/>
        <end position="67"/>
    </location>
</feature>
<dbReference type="Proteomes" id="UP000056109">
    <property type="component" value="Plasmid 1P"/>
</dbReference>
<feature type="transmembrane region" description="Helical" evidence="1">
    <location>
        <begin position="6"/>
        <end position="26"/>
    </location>
</feature>
<proteinExistence type="predicted"/>
<organism evidence="2 3">
    <name type="scientific">Acetobacter senegalensis</name>
    <dbReference type="NCBI Taxonomy" id="446692"/>
    <lineage>
        <taxon>Bacteria</taxon>
        <taxon>Pseudomonadati</taxon>
        <taxon>Pseudomonadota</taxon>
        <taxon>Alphaproteobacteria</taxon>
        <taxon>Acetobacterales</taxon>
        <taxon>Acetobacteraceae</taxon>
        <taxon>Acetobacter</taxon>
    </lineage>
</organism>
<keyword evidence="3" id="KW-1185">Reference proteome</keyword>
<dbReference type="PATRIC" id="fig|446692.3.peg.4092"/>